<dbReference type="HOGENOM" id="CLU_1970449_0_0_1"/>
<gene>
    <name evidence="2" type="ORF">CC1G_15302</name>
</gene>
<keyword evidence="3" id="KW-1185">Reference proteome</keyword>
<evidence type="ECO:0000313" key="3">
    <source>
        <dbReference type="Proteomes" id="UP000001861"/>
    </source>
</evidence>
<dbReference type="GeneID" id="9379189"/>
<evidence type="ECO:0000313" key="2">
    <source>
        <dbReference type="EMBL" id="EFI26901.1"/>
    </source>
</evidence>
<sequence length="127" mass="14697">MTRHDTFHPDIRFFSSTSCQWRAPWSNPVDQMEGMSLRSPKVPNRTKAWMMDLRMYKGEVIIPRQPDETNSGSRTDGWTRHSDNIFIPSSTVQRETTCASRGLAFKNVEREHVPFAQESTLGTHRIT</sequence>
<proteinExistence type="predicted"/>
<name>D6RPY1_COPC7</name>
<feature type="region of interest" description="Disordered" evidence="1">
    <location>
        <begin position="64"/>
        <end position="83"/>
    </location>
</feature>
<accession>D6RPY1</accession>
<organism evidence="2 3">
    <name type="scientific">Coprinopsis cinerea (strain Okayama-7 / 130 / ATCC MYA-4618 / FGSC 9003)</name>
    <name type="common">Inky cap fungus</name>
    <name type="synonym">Hormographiella aspergillata</name>
    <dbReference type="NCBI Taxonomy" id="240176"/>
    <lineage>
        <taxon>Eukaryota</taxon>
        <taxon>Fungi</taxon>
        <taxon>Dikarya</taxon>
        <taxon>Basidiomycota</taxon>
        <taxon>Agaricomycotina</taxon>
        <taxon>Agaricomycetes</taxon>
        <taxon>Agaricomycetidae</taxon>
        <taxon>Agaricales</taxon>
        <taxon>Agaricineae</taxon>
        <taxon>Psathyrellaceae</taxon>
        <taxon>Coprinopsis</taxon>
    </lineage>
</organism>
<dbReference type="VEuPathDB" id="FungiDB:CC1G_15302"/>
<dbReference type="KEGG" id="cci:CC1G_15302"/>
<dbReference type="EMBL" id="AACS02000010">
    <property type="protein sequence ID" value="EFI26901.1"/>
    <property type="molecule type" value="Genomic_DNA"/>
</dbReference>
<dbReference type="AlphaFoldDB" id="D6RPY1"/>
<protein>
    <submittedName>
        <fullName evidence="2">Uncharacterized protein</fullName>
    </submittedName>
</protein>
<dbReference type="RefSeq" id="XP_002910395.1">
    <property type="nucleotide sequence ID" value="XM_002910349.1"/>
</dbReference>
<reference evidence="2 3" key="1">
    <citation type="journal article" date="2010" name="Proc. Natl. Acad. Sci. U.S.A.">
        <title>Insights into evolution of multicellular fungi from the assembled chromosomes of the mushroom Coprinopsis cinerea (Coprinus cinereus).</title>
        <authorList>
            <person name="Stajich J.E."/>
            <person name="Wilke S.K."/>
            <person name="Ahren D."/>
            <person name="Au C.H."/>
            <person name="Birren B.W."/>
            <person name="Borodovsky M."/>
            <person name="Burns C."/>
            <person name="Canback B."/>
            <person name="Casselton L.A."/>
            <person name="Cheng C.K."/>
            <person name="Deng J."/>
            <person name="Dietrich F.S."/>
            <person name="Fargo D.C."/>
            <person name="Farman M.L."/>
            <person name="Gathman A.C."/>
            <person name="Goldberg J."/>
            <person name="Guigo R."/>
            <person name="Hoegger P.J."/>
            <person name="Hooker J.B."/>
            <person name="Huggins A."/>
            <person name="James T.Y."/>
            <person name="Kamada T."/>
            <person name="Kilaru S."/>
            <person name="Kodira C."/>
            <person name="Kues U."/>
            <person name="Kupfer D."/>
            <person name="Kwan H.S."/>
            <person name="Lomsadze A."/>
            <person name="Li W."/>
            <person name="Lilly W.W."/>
            <person name="Ma L.J."/>
            <person name="Mackey A.J."/>
            <person name="Manning G."/>
            <person name="Martin F."/>
            <person name="Muraguchi H."/>
            <person name="Natvig D.O."/>
            <person name="Palmerini H."/>
            <person name="Ramesh M.A."/>
            <person name="Rehmeyer C.J."/>
            <person name="Roe B.A."/>
            <person name="Shenoy N."/>
            <person name="Stanke M."/>
            <person name="Ter-Hovhannisyan V."/>
            <person name="Tunlid A."/>
            <person name="Velagapudi R."/>
            <person name="Vision T.J."/>
            <person name="Zeng Q."/>
            <person name="Zolan M.E."/>
            <person name="Pukkila P.J."/>
        </authorList>
    </citation>
    <scope>NUCLEOTIDE SEQUENCE [LARGE SCALE GENOMIC DNA]</scope>
    <source>
        <strain evidence="3">Okayama-7 / 130 / ATCC MYA-4618 / FGSC 9003</strain>
    </source>
</reference>
<comment type="caution">
    <text evidence="2">The sequence shown here is derived from an EMBL/GenBank/DDBJ whole genome shotgun (WGS) entry which is preliminary data.</text>
</comment>
<dbReference type="Proteomes" id="UP000001861">
    <property type="component" value="Unassembled WGS sequence"/>
</dbReference>
<dbReference type="InParanoid" id="D6RPY1"/>
<evidence type="ECO:0000256" key="1">
    <source>
        <dbReference type="SAM" id="MobiDB-lite"/>
    </source>
</evidence>